<dbReference type="Pfam" id="PF00595">
    <property type="entry name" value="PDZ"/>
    <property type="match status" value="1"/>
</dbReference>
<dbReference type="PROSITE" id="PS50106">
    <property type="entry name" value="PDZ"/>
    <property type="match status" value="1"/>
</dbReference>
<feature type="region of interest" description="Disordered" evidence="1">
    <location>
        <begin position="139"/>
        <end position="183"/>
    </location>
</feature>
<dbReference type="Pfam" id="PF13020">
    <property type="entry name" value="NOV_C"/>
    <property type="match status" value="1"/>
</dbReference>
<feature type="compositionally biased region" description="Basic and acidic residues" evidence="1">
    <location>
        <begin position="157"/>
        <end position="166"/>
    </location>
</feature>
<dbReference type="PANTHER" id="PTHR32387:SF3">
    <property type="entry name" value="ATP_DNA BINDING PROTEIN"/>
    <property type="match status" value="1"/>
</dbReference>
<dbReference type="InterPro" id="IPR024975">
    <property type="entry name" value="NOV_C"/>
</dbReference>
<gene>
    <name evidence="3" type="ORF">OXX778_LOCUS9646</name>
</gene>
<dbReference type="InterPro" id="IPR001478">
    <property type="entry name" value="PDZ"/>
</dbReference>
<dbReference type="InterPro" id="IPR036890">
    <property type="entry name" value="HATPase_C_sf"/>
</dbReference>
<dbReference type="Pfam" id="PF25794">
    <property type="entry name" value="SACS"/>
    <property type="match status" value="1"/>
</dbReference>
<feature type="domain" description="PDZ" evidence="2">
    <location>
        <begin position="58"/>
        <end position="126"/>
    </location>
</feature>
<comment type="caution">
    <text evidence="3">The sequence shown here is derived from an EMBL/GenBank/DDBJ whole genome shotgun (WGS) entry which is preliminary data.</text>
</comment>
<dbReference type="InterPro" id="IPR036034">
    <property type="entry name" value="PDZ_sf"/>
</dbReference>
<dbReference type="SUPFAM" id="SSF50156">
    <property type="entry name" value="PDZ domain-like"/>
    <property type="match status" value="1"/>
</dbReference>
<feature type="compositionally biased region" description="Low complexity" evidence="1">
    <location>
        <begin position="141"/>
        <end position="156"/>
    </location>
</feature>
<accession>A0A813WRV5</accession>
<proteinExistence type="predicted"/>
<dbReference type="PANTHER" id="PTHR32387">
    <property type="entry name" value="WU:FJ29H11"/>
    <property type="match status" value="1"/>
</dbReference>
<dbReference type="Gene3D" id="3.30.565.10">
    <property type="entry name" value="Histidine kinase-like ATPase, C-terminal domain"/>
    <property type="match status" value="1"/>
</dbReference>
<dbReference type="EMBL" id="CAJNOC010001443">
    <property type="protein sequence ID" value="CAF0865248.1"/>
    <property type="molecule type" value="Genomic_DNA"/>
</dbReference>
<organism evidence="3 4">
    <name type="scientific">Brachionus calyciflorus</name>
    <dbReference type="NCBI Taxonomy" id="104777"/>
    <lineage>
        <taxon>Eukaryota</taxon>
        <taxon>Metazoa</taxon>
        <taxon>Spiralia</taxon>
        <taxon>Gnathifera</taxon>
        <taxon>Rotifera</taxon>
        <taxon>Eurotatoria</taxon>
        <taxon>Monogononta</taxon>
        <taxon>Pseudotrocha</taxon>
        <taxon>Ploima</taxon>
        <taxon>Brachionidae</taxon>
        <taxon>Brachionus</taxon>
    </lineage>
</organism>
<dbReference type="NCBIfam" id="NF047352">
    <property type="entry name" value="P_loop_sacsin"/>
    <property type="match status" value="1"/>
</dbReference>
<sequence length="2578" mass="302991">MFNLFSNFKNILNQSKNADDQMVLNKHIRFDADTDEESDMNKQLNKNEIKCEIINLNLVKIRSRREKSFGFEVQGNADQIGEHYIDSVQDDSPAGRVGLQKFDKILKVNGIDVTNLNANSLIDLLEYETDLNENKLNLTLSRPIDPNDSNDSSSSKRSLDSKDANKGKKKRTEKTEENACSSNLMPIFETESNDYDYTETSRSLEQLRIIQIEQVKFVSPSRPFKKSHIPSKSLLNSKAREIQIKLSKLGKYVSWAEIVYELLQLNNCDHIGDFGFAQADNLEVINELIRIQKRIDNIIISSEIKVPFVTLLDLEKFIVTDYNHNSQKFNLTKIRDFEDLYVGPLIKNQIIRRLFQIPDNVNDKEQLKLITGSELLKHLVNYLRDNDLWSTKIKQPEFEEYLIKKLKVNRIQDLGIKIINLGIIIGALKTVQHLYSENLKSVRTELEVEIKEFYKNEKIYLMKKLEKYGPNYQYLQSDSIEIIQDFLYLFENLLDKNEYYYINDFLGVIKDSPCLRDCFQLAICLGKHELNESLDQIEKNMNDSENEGFYHKYKGLLKRLFFLILEKNSKTNRELKRMFNKFLREKGLKIVDSSYKKFSESDSEPEIIEEIECLDKKLENFLKEKFEPNSTITLDHLKKIESYLYSNQKGNFCELLDKNKFIFDQMGLKLEILNPIEREEIKTLENKYKKDDVLNYIYQLKQGLDQEIFEKNIENLILGHFFVQDINELNLGSLENLIKQSADCIYSGVLSVDSVLDPIFREKLEIEDLINKIRLCPILENLYEFLNWSEQSRFYGNLKDFLIKLNKKNVEIHVLEMNSQGTVLLKLNPESTIETLKNSIEKKDPTNSLGDLISLISLKYRSISRCPKSLIINEIQSSLSTIRNQDELFDFSIKLIQKIPDKFTPQLIFKFIIEPLVSINSDHDITKKIFSKIVSDYSEETIKFFIKIGDRLFIPEWSHSSWENLKNNKLFHEKKLVKNIIPKLEISENAVINREEAMIVDEPIFNIIPEEITSSGDEFSHIQSLRKRYGIGLELNEETRKVTESLTGVIGRSLESLSNELYNKDMHFVLELIQNADDNSYETQQPTLIFLIQNDSITLFNNEIGFSSKNINAICDVKASTKGKHQRGYIGRKGIGFKSVFTVTDRPEIHSNNYHIKFDLSNGHIGYILPNWIDNYEPDLTHQKNHVISQLGDTIEFNTCIKLPLKSESEMQRHKSSSLTNNFNDIKPNLLLFLNRLRKLVILNENFENLIYERVDRDENLVEILNKGESVHKWFVVRDNLKVPDSLKPADYVESTELCLAFPLDDLDNLKKMDVFAYLPLRSFGFKFIIQADFVVPASRQDINQDSEWNQWLAKQIPSLFIKTLEKFKSHEFFRHDFLFYLTCFLKFIPSENEVLGFFQHVPRQIFDLLKNENFMPVLNEKGEILWKKPFECVITDEFIRQYLTSDMLKKYSGRYFLHENLQSLDRKLLGHLGVQFLSLNELIEILEQVFSDSENLKDPKIISKWLLVLQHCLNGSYSIQQEEKFINKLKQLEIIPVLCFNYEKQCFCKEFVSLDKTTVFFDDEKKFWIPDILKKDLVFINSNDIFCMENVKNIQIKQFLKNLGVKYLDPYEIIENHIIRNLTEFKINKPENVLISYLVFIFKNSNNFSVNFNVLRSHLPIKTNKGFLKIEQNQIFISKTYGGLYDLENSLSSYNWTIINDEYFNISSEKEKTSKKNDLGQKWKNFLLNLGLNEIFTPQIIEIPYENNCSKSQKFYLKDYQCHVIEFYMSMTNNLDELTDQNIKEFSFLFRILEENWDSNFSQYKFTSLFSIDSDFNTNRLVEENYKDSSFYSKLKNSKWVLSELKANVELLEPFNVYLKDHIFLNLYGQNIPYPLNNLSKENSNFFKDLNFRHEFKVEDFLNEFEKWICKTSKFQASFNQIKNIYNLFSNQMNSMTSDLSLNEFLGKNFIFVPDFVDEDENKIVPGQFYTLDKVYWSDKTDVFKKYKTHGFDNGPILLETFYSKSKKLKEIFLNDFKVFKSPKIEDYTELLSHISLLSLTNKSPYSYEETLNDVFSVFEILADPTEPHKIIEIFQKNQILPCYKNKWVSLDQNPILVDNDFDLAEKFSDKISILVTNYCQTSDNEFHNLCTINHNNTNLMNFYINILKVNLFSRVLILDLENITTSLSESSKVVLICKRILPYIQYYVYNRPEFSDMLIKDGEKLALNMPLLKFYSVKELENVYRFKHDPNVFISVSNKTCVDLKSSWKFYIRFDCVDNIKDIIKGFIKIFTQGYISDKLEREFVNFCLLMYQFSDFKLKIEDKKEIEKDFGIKLELPTDVKKWSITESNQVLEEGEVDMSDLTDTQSKSVYSGPSKRQKMLALDQLSSNQLNLPQFEQREFEVSNQRIEYLNQNLDQLEDKMRNNFSIKNLNESEKFSKSEMSSLDLIIPQSNFTKKGKEYITKIGRLGELWVNEMLKHKYKNEIERGSIRVEWMNEQNETGLPYDFKIVHFGAAEDGYGNSERFIEVKSTTKMSQEYFPISYNELIFAQKYSSKFEIYRLYNIATDDPNNVKLKIVRNIPDLLNTHGINLFIVI</sequence>
<name>A0A813WRV5_9BILA</name>
<evidence type="ECO:0000313" key="3">
    <source>
        <dbReference type="EMBL" id="CAF0865248.1"/>
    </source>
</evidence>
<dbReference type="Proteomes" id="UP000663879">
    <property type="component" value="Unassembled WGS sequence"/>
</dbReference>
<dbReference type="Gene3D" id="2.30.42.10">
    <property type="match status" value="1"/>
</dbReference>
<dbReference type="InterPro" id="IPR052957">
    <property type="entry name" value="Auxin_embryo_med"/>
</dbReference>
<dbReference type="InterPro" id="IPR058210">
    <property type="entry name" value="SACS/Nov_dom"/>
</dbReference>
<evidence type="ECO:0000259" key="2">
    <source>
        <dbReference type="PROSITE" id="PS50106"/>
    </source>
</evidence>
<dbReference type="SMART" id="SM00228">
    <property type="entry name" value="PDZ"/>
    <property type="match status" value="1"/>
</dbReference>
<protein>
    <recommendedName>
        <fullName evidence="2">PDZ domain-containing protein</fullName>
    </recommendedName>
</protein>
<reference evidence="3" key="1">
    <citation type="submission" date="2021-02" db="EMBL/GenBank/DDBJ databases">
        <authorList>
            <person name="Nowell W R."/>
        </authorList>
    </citation>
    <scope>NUCLEOTIDE SEQUENCE</scope>
    <source>
        <strain evidence="3">Ploen Becks lab</strain>
    </source>
</reference>
<dbReference type="SUPFAM" id="SSF55874">
    <property type="entry name" value="ATPase domain of HSP90 chaperone/DNA topoisomerase II/histidine kinase"/>
    <property type="match status" value="1"/>
</dbReference>
<dbReference type="CDD" id="cd00136">
    <property type="entry name" value="PDZ_canonical"/>
    <property type="match status" value="1"/>
</dbReference>
<evidence type="ECO:0000256" key="1">
    <source>
        <dbReference type="SAM" id="MobiDB-lite"/>
    </source>
</evidence>
<keyword evidence="4" id="KW-1185">Reference proteome</keyword>
<evidence type="ECO:0000313" key="4">
    <source>
        <dbReference type="Proteomes" id="UP000663879"/>
    </source>
</evidence>
<dbReference type="OrthoDB" id="1262810at2759"/>